<evidence type="ECO:0000313" key="4">
    <source>
        <dbReference type="EMBL" id="URA10349.1"/>
    </source>
</evidence>
<dbReference type="Proteomes" id="UP001056539">
    <property type="component" value="Chromosome"/>
</dbReference>
<comment type="similarity">
    <text evidence="2">Belongs to the RbfA family.</text>
</comment>
<accession>A0AAX3BDF0</accession>
<dbReference type="GO" id="GO:0030490">
    <property type="term" value="P:maturation of SSU-rRNA"/>
    <property type="evidence" value="ECO:0007669"/>
    <property type="project" value="UniProtKB-UniRule"/>
</dbReference>
<organism evidence="4 5">
    <name type="scientific">Thermospira aquatica</name>
    <dbReference type="NCBI Taxonomy" id="2828656"/>
    <lineage>
        <taxon>Bacteria</taxon>
        <taxon>Pseudomonadati</taxon>
        <taxon>Spirochaetota</taxon>
        <taxon>Spirochaetia</taxon>
        <taxon>Brevinematales</taxon>
        <taxon>Thermospiraceae</taxon>
        <taxon>Thermospira</taxon>
    </lineage>
</organism>
<evidence type="ECO:0000256" key="3">
    <source>
        <dbReference type="SAM" id="MobiDB-lite"/>
    </source>
</evidence>
<dbReference type="EMBL" id="CP073355">
    <property type="protein sequence ID" value="URA10349.1"/>
    <property type="molecule type" value="Genomic_DNA"/>
</dbReference>
<comment type="subcellular location">
    <subcellularLocation>
        <location evidence="2">Cytoplasm</location>
    </subcellularLocation>
</comment>
<dbReference type="Gene3D" id="3.30.300.20">
    <property type="match status" value="1"/>
</dbReference>
<evidence type="ECO:0000313" key="5">
    <source>
        <dbReference type="Proteomes" id="UP001056539"/>
    </source>
</evidence>
<gene>
    <name evidence="2 4" type="primary">rbfA</name>
    <name evidence="4" type="ORF">KDW03_00665</name>
</gene>
<dbReference type="InterPro" id="IPR023799">
    <property type="entry name" value="RbfA_dom_sf"/>
</dbReference>
<sequence>MATRRRLERLNKTLMKEIANVIMTDIKDPRLLSMVSVMDVEMSEDMRHAKVVVSIYGERKSDNHKTFEALESSAGYISSVVSKALRLRYAPTLQFEWSHAMAIADEMGKKIKDAMNSIQKEGQSSREEDHENEE</sequence>
<dbReference type="InterPro" id="IPR000238">
    <property type="entry name" value="RbfA"/>
</dbReference>
<evidence type="ECO:0000256" key="2">
    <source>
        <dbReference type="HAMAP-Rule" id="MF_00003"/>
    </source>
</evidence>
<comment type="subunit">
    <text evidence="2">Monomer. Binds 30S ribosomal subunits, but not 50S ribosomal subunits or 70S ribosomes.</text>
</comment>
<dbReference type="InterPro" id="IPR015946">
    <property type="entry name" value="KH_dom-like_a/b"/>
</dbReference>
<dbReference type="KEGG" id="taqu:KDW03_00665"/>
<reference evidence="4" key="1">
    <citation type="submission" date="2021-04" db="EMBL/GenBank/DDBJ databases">
        <authorList>
            <person name="Postec A."/>
        </authorList>
    </citation>
    <scope>NUCLEOTIDE SEQUENCE</scope>
    <source>
        <strain evidence="4">F1F22</strain>
    </source>
</reference>
<dbReference type="GO" id="GO:0005829">
    <property type="term" value="C:cytosol"/>
    <property type="evidence" value="ECO:0007669"/>
    <property type="project" value="TreeGrafter"/>
</dbReference>
<dbReference type="SUPFAM" id="SSF89919">
    <property type="entry name" value="Ribosome-binding factor A, RbfA"/>
    <property type="match status" value="1"/>
</dbReference>
<dbReference type="Pfam" id="PF02033">
    <property type="entry name" value="RBFA"/>
    <property type="match status" value="1"/>
</dbReference>
<feature type="compositionally biased region" description="Basic and acidic residues" evidence="3">
    <location>
        <begin position="123"/>
        <end position="134"/>
    </location>
</feature>
<dbReference type="GO" id="GO:0043024">
    <property type="term" value="F:ribosomal small subunit binding"/>
    <property type="evidence" value="ECO:0007669"/>
    <property type="project" value="TreeGrafter"/>
</dbReference>
<keyword evidence="2" id="KW-0963">Cytoplasm</keyword>
<dbReference type="AlphaFoldDB" id="A0AAX3BDF0"/>
<protein>
    <recommendedName>
        <fullName evidence="2">Ribosome-binding factor A</fullName>
    </recommendedName>
</protein>
<dbReference type="NCBIfam" id="TIGR00082">
    <property type="entry name" value="rbfA"/>
    <property type="match status" value="1"/>
</dbReference>
<comment type="function">
    <text evidence="2">One of several proteins that assist in the late maturation steps of the functional core of the 30S ribosomal subunit. Associates with free 30S ribosomal subunits (but not with 30S subunits that are part of 70S ribosomes or polysomes). Required for efficient processing of 16S rRNA. May interact with the 5'-terminal helix region of 16S rRNA.</text>
</comment>
<keyword evidence="1 2" id="KW-0690">Ribosome biogenesis</keyword>
<feature type="region of interest" description="Disordered" evidence="3">
    <location>
        <begin position="113"/>
        <end position="134"/>
    </location>
</feature>
<evidence type="ECO:0000256" key="1">
    <source>
        <dbReference type="ARBA" id="ARBA00022517"/>
    </source>
</evidence>
<dbReference type="RefSeq" id="WP_271435479.1">
    <property type="nucleotide sequence ID" value="NZ_CP073355.1"/>
</dbReference>
<dbReference type="PANTHER" id="PTHR33515">
    <property type="entry name" value="RIBOSOME-BINDING FACTOR A, CHLOROPLASTIC-RELATED"/>
    <property type="match status" value="1"/>
</dbReference>
<dbReference type="HAMAP" id="MF_00003">
    <property type="entry name" value="RbfA"/>
    <property type="match status" value="1"/>
</dbReference>
<dbReference type="PANTHER" id="PTHR33515:SF1">
    <property type="entry name" value="RIBOSOME-BINDING FACTOR A, CHLOROPLASTIC-RELATED"/>
    <property type="match status" value="1"/>
</dbReference>
<name>A0AAX3BDF0_9SPIR</name>
<reference evidence="4" key="2">
    <citation type="submission" date="2022-06" db="EMBL/GenBank/DDBJ databases">
        <title>Thermospira aquatica gen. nov., sp. nov.</title>
        <authorList>
            <person name="Ben Ali Gam Z."/>
            <person name="Labat M."/>
        </authorList>
    </citation>
    <scope>NUCLEOTIDE SEQUENCE</scope>
    <source>
        <strain evidence="4">F1F22</strain>
    </source>
</reference>
<proteinExistence type="inferred from homology"/>
<keyword evidence="5" id="KW-1185">Reference proteome</keyword>